<gene>
    <name evidence="2" type="ORF">V6N12_033133</name>
</gene>
<keyword evidence="3" id="KW-1185">Reference proteome</keyword>
<organism evidence="2 3">
    <name type="scientific">Hibiscus sabdariffa</name>
    <name type="common">roselle</name>
    <dbReference type="NCBI Taxonomy" id="183260"/>
    <lineage>
        <taxon>Eukaryota</taxon>
        <taxon>Viridiplantae</taxon>
        <taxon>Streptophyta</taxon>
        <taxon>Embryophyta</taxon>
        <taxon>Tracheophyta</taxon>
        <taxon>Spermatophyta</taxon>
        <taxon>Magnoliopsida</taxon>
        <taxon>eudicotyledons</taxon>
        <taxon>Gunneridae</taxon>
        <taxon>Pentapetalae</taxon>
        <taxon>rosids</taxon>
        <taxon>malvids</taxon>
        <taxon>Malvales</taxon>
        <taxon>Malvaceae</taxon>
        <taxon>Malvoideae</taxon>
        <taxon>Hibiscus</taxon>
    </lineage>
</organism>
<sequence length="109" mass="12163">MSQIRTRLMWLVRSALSPFDGATILDPRKDDSLSFKPASASIPNTTTQSKGLKDGGGWVTGGFGNGLQWRLEGLLWKWGLNDGCFWKLGPRQRTHGILNQTKRPSIFEC</sequence>
<dbReference type="Proteomes" id="UP001472677">
    <property type="component" value="Unassembled WGS sequence"/>
</dbReference>
<proteinExistence type="predicted"/>
<dbReference type="EMBL" id="JBBPBM010000134">
    <property type="protein sequence ID" value="KAK8504882.1"/>
    <property type="molecule type" value="Genomic_DNA"/>
</dbReference>
<accession>A0ABR2BDE4</accession>
<reference evidence="2 3" key="1">
    <citation type="journal article" date="2024" name="G3 (Bethesda)">
        <title>Genome assembly of Hibiscus sabdariffa L. provides insights into metabolisms of medicinal natural products.</title>
        <authorList>
            <person name="Kim T."/>
        </authorList>
    </citation>
    <scope>NUCLEOTIDE SEQUENCE [LARGE SCALE GENOMIC DNA]</scope>
    <source>
        <strain evidence="2">TK-2024</strain>
        <tissue evidence="2">Old leaves</tissue>
    </source>
</reference>
<feature type="compositionally biased region" description="Polar residues" evidence="1">
    <location>
        <begin position="41"/>
        <end position="50"/>
    </location>
</feature>
<evidence type="ECO:0000313" key="2">
    <source>
        <dbReference type="EMBL" id="KAK8504882.1"/>
    </source>
</evidence>
<comment type="caution">
    <text evidence="2">The sequence shown here is derived from an EMBL/GenBank/DDBJ whole genome shotgun (WGS) entry which is preliminary data.</text>
</comment>
<evidence type="ECO:0000256" key="1">
    <source>
        <dbReference type="SAM" id="MobiDB-lite"/>
    </source>
</evidence>
<evidence type="ECO:0000313" key="3">
    <source>
        <dbReference type="Proteomes" id="UP001472677"/>
    </source>
</evidence>
<protein>
    <submittedName>
        <fullName evidence="2">Uncharacterized protein</fullName>
    </submittedName>
</protein>
<name>A0ABR2BDE4_9ROSI</name>
<feature type="region of interest" description="Disordered" evidence="1">
    <location>
        <begin position="36"/>
        <end position="55"/>
    </location>
</feature>